<proteinExistence type="predicted"/>
<dbReference type="PhylomeDB" id="A0A0G4G3F4"/>
<keyword evidence="1" id="KW-0472">Membrane</keyword>
<gene>
    <name evidence="2" type="ORF">Cvel_20088</name>
</gene>
<name>A0A0G4G3F4_9ALVE</name>
<keyword evidence="1" id="KW-0812">Transmembrane</keyword>
<reference evidence="2" key="1">
    <citation type="submission" date="2014-11" db="EMBL/GenBank/DDBJ databases">
        <authorList>
            <person name="Otto D Thomas"/>
            <person name="Naeem Raeece"/>
        </authorList>
    </citation>
    <scope>NUCLEOTIDE SEQUENCE</scope>
</reference>
<dbReference type="VEuPathDB" id="CryptoDB:Cvel_20088"/>
<dbReference type="AlphaFoldDB" id="A0A0G4G3F4"/>
<evidence type="ECO:0000256" key="1">
    <source>
        <dbReference type="SAM" id="Phobius"/>
    </source>
</evidence>
<accession>A0A0G4G3F4</accession>
<evidence type="ECO:0000313" key="2">
    <source>
        <dbReference type="EMBL" id="CEM22786.1"/>
    </source>
</evidence>
<feature type="transmembrane region" description="Helical" evidence="1">
    <location>
        <begin position="83"/>
        <end position="108"/>
    </location>
</feature>
<dbReference type="InterPro" id="IPR011004">
    <property type="entry name" value="Trimer_LpxA-like_sf"/>
</dbReference>
<dbReference type="SUPFAM" id="SSF51161">
    <property type="entry name" value="Trimeric LpxA-like enzymes"/>
    <property type="match status" value="1"/>
</dbReference>
<keyword evidence="1" id="KW-1133">Transmembrane helix</keyword>
<dbReference type="EMBL" id="CDMZ01000858">
    <property type="protein sequence ID" value="CEM22786.1"/>
    <property type="molecule type" value="Genomic_DNA"/>
</dbReference>
<organism evidence="2">
    <name type="scientific">Chromera velia CCMP2878</name>
    <dbReference type="NCBI Taxonomy" id="1169474"/>
    <lineage>
        <taxon>Eukaryota</taxon>
        <taxon>Sar</taxon>
        <taxon>Alveolata</taxon>
        <taxon>Colpodellida</taxon>
        <taxon>Chromeraceae</taxon>
        <taxon>Chromera</taxon>
    </lineage>
</organism>
<feature type="transmembrane region" description="Helical" evidence="1">
    <location>
        <begin position="128"/>
        <end position="147"/>
    </location>
</feature>
<sequence>MGSGCLAPKGFEVPEESVWIGNRQGRPLCLGEGKPGSGAPTLKPFGKAQYGEASGAGGCGSAFACCAPRSSALPYVLPGPFAWGLWCMLSCIFVFWWRLLPLLASVVAVKFLFLDQAEGTEGVNDGTVILGLIVAYLGASLVSRLIALGADVSLKWMILGKVSPGNYDWDKKSYNRNWKLHTQFVKLRGVHEVDDYLGGSEYICMFFRFLGARIGKNVCLYPVGSDPMMTEPDLVTIEDGACVNHAFVVCHLNSRGRFDLDRVRIGPNATMRAHSRVMAGAVLEEGAVLLERTLAPAGETVDAGAVKQGWPIGM</sequence>
<protein>
    <submittedName>
        <fullName evidence="2">Uncharacterized protein</fullName>
    </submittedName>
</protein>